<organism evidence="1 2">
    <name type="scientific">Massilia orientalis</name>
    <dbReference type="NCBI Taxonomy" id="3050128"/>
    <lineage>
        <taxon>Bacteria</taxon>
        <taxon>Pseudomonadati</taxon>
        <taxon>Pseudomonadota</taxon>
        <taxon>Betaproteobacteria</taxon>
        <taxon>Burkholderiales</taxon>
        <taxon>Oxalobacteraceae</taxon>
        <taxon>Telluria group</taxon>
        <taxon>Massilia</taxon>
    </lineage>
</organism>
<proteinExistence type="predicted"/>
<name>A0ACC7M3M8_9BURK</name>
<comment type="caution">
    <text evidence="1">The sequence shown here is derived from an EMBL/GenBank/DDBJ whole genome shotgun (WGS) entry which is preliminary data.</text>
</comment>
<dbReference type="Proteomes" id="UP001168096">
    <property type="component" value="Unassembled WGS sequence"/>
</dbReference>
<gene>
    <name evidence="1" type="ORF">QPK29_002090</name>
</gene>
<evidence type="ECO:0000313" key="1">
    <source>
        <dbReference type="EMBL" id="MFJ1466489.1"/>
    </source>
</evidence>
<protein>
    <submittedName>
        <fullName evidence="1">Uncharacterized protein</fullName>
    </submittedName>
</protein>
<sequence>MKRFLTGTMCQPGPAKTSLSMTMLFTAAVLCVSGCSAQDKKLKASDDVKALQQLVDLSPALKSARWEMFGTPEYEGGVPGRTDYMTLVAEIEPVTNAESFTSGTNDKTIYIVPEAARPWLSSHFHSILEKNKNANFDLATVAGCHAYETKVKKSGRKVSGFSCEESGKVLVYLSLF</sequence>
<evidence type="ECO:0000313" key="2">
    <source>
        <dbReference type="Proteomes" id="UP001168096"/>
    </source>
</evidence>
<keyword evidence="2" id="KW-1185">Reference proteome</keyword>
<reference evidence="1" key="1">
    <citation type="submission" date="2024-11" db="EMBL/GenBank/DDBJ databases">
        <title>Description of Massilia orientalis sp. nov., isolated from rhizosphere soil of Ageratina adenophora.</title>
        <authorList>
            <person name="Wang Y."/>
        </authorList>
    </citation>
    <scope>NUCLEOTIDE SEQUENCE</scope>
    <source>
        <strain evidence="1">YIM B02787</strain>
    </source>
</reference>
<accession>A0ACC7M3M8</accession>
<dbReference type="EMBL" id="JASNRB020000001">
    <property type="protein sequence ID" value="MFJ1466489.1"/>
    <property type="molecule type" value="Genomic_DNA"/>
</dbReference>